<dbReference type="GO" id="GO:0110001">
    <property type="term" value="C:toxin-antitoxin complex"/>
    <property type="evidence" value="ECO:0007669"/>
    <property type="project" value="InterPro"/>
</dbReference>
<comment type="caution">
    <text evidence="6">The sequence shown here is derived from an EMBL/GenBank/DDBJ whole genome shotgun (WGS) entry which is preliminary data.</text>
</comment>
<keyword evidence="5" id="KW-0378">Hydrolase</keyword>
<dbReference type="AlphaFoldDB" id="A0A552E1X3"/>
<dbReference type="PANTHER" id="PTHR34139">
    <property type="entry name" value="UPF0331 PROTEIN MJ0127"/>
    <property type="match status" value="1"/>
</dbReference>
<keyword evidence="4" id="KW-0547">Nucleotide-binding</keyword>
<protein>
    <submittedName>
        <fullName evidence="6">DUF86 domain-containing protein</fullName>
    </submittedName>
</protein>
<proteinExistence type="predicted"/>
<name>A0A552E1X3_MICAE</name>
<dbReference type="Proteomes" id="UP000319313">
    <property type="component" value="Unassembled WGS sequence"/>
</dbReference>
<evidence type="ECO:0000256" key="5">
    <source>
        <dbReference type="ARBA" id="ARBA00022801"/>
    </source>
</evidence>
<evidence type="ECO:0000256" key="3">
    <source>
        <dbReference type="ARBA" id="ARBA00022722"/>
    </source>
</evidence>
<dbReference type="GO" id="GO:0004540">
    <property type="term" value="F:RNA nuclease activity"/>
    <property type="evidence" value="ECO:0007669"/>
    <property type="project" value="InterPro"/>
</dbReference>
<dbReference type="InterPro" id="IPR051813">
    <property type="entry name" value="HepT_RNase_toxin"/>
</dbReference>
<keyword evidence="2" id="KW-1277">Toxin-antitoxin system</keyword>
<gene>
    <name evidence="6" type="ORF">EWV81_04970</name>
</gene>
<accession>A0A552E1X3</accession>
<evidence type="ECO:0000256" key="1">
    <source>
        <dbReference type="ARBA" id="ARBA00022553"/>
    </source>
</evidence>
<evidence type="ECO:0000313" key="7">
    <source>
        <dbReference type="Proteomes" id="UP000319313"/>
    </source>
</evidence>
<evidence type="ECO:0000256" key="2">
    <source>
        <dbReference type="ARBA" id="ARBA00022649"/>
    </source>
</evidence>
<dbReference type="PANTHER" id="PTHR34139:SF1">
    <property type="entry name" value="RNASE MJ1380-RELATED"/>
    <property type="match status" value="1"/>
</dbReference>
<evidence type="ECO:0000313" key="6">
    <source>
        <dbReference type="EMBL" id="TRU28495.1"/>
    </source>
</evidence>
<organism evidence="6 7">
    <name type="scientific">Microcystis aeruginosa Ma_SC_T_19800800_S464</name>
    <dbReference type="NCBI Taxonomy" id="2486257"/>
    <lineage>
        <taxon>Bacteria</taxon>
        <taxon>Bacillati</taxon>
        <taxon>Cyanobacteriota</taxon>
        <taxon>Cyanophyceae</taxon>
        <taxon>Oscillatoriophycideae</taxon>
        <taxon>Chroococcales</taxon>
        <taxon>Microcystaceae</taxon>
        <taxon>Microcystis</taxon>
    </lineage>
</organism>
<keyword evidence="3" id="KW-0540">Nuclease</keyword>
<dbReference type="Pfam" id="PF01934">
    <property type="entry name" value="HepT-like"/>
    <property type="match status" value="1"/>
</dbReference>
<dbReference type="GO" id="GO:0000166">
    <property type="term" value="F:nucleotide binding"/>
    <property type="evidence" value="ECO:0007669"/>
    <property type="project" value="UniProtKB-KW"/>
</dbReference>
<keyword evidence="1" id="KW-0597">Phosphoprotein</keyword>
<dbReference type="GO" id="GO:0016787">
    <property type="term" value="F:hydrolase activity"/>
    <property type="evidence" value="ECO:0007669"/>
    <property type="project" value="UniProtKB-KW"/>
</dbReference>
<sequence>MPSRDWRLRLQDIVESIDEILQRTAGMEFEDFTNNRTIVKAVLYDLGIIGEAARNIPSDIQLRALR</sequence>
<dbReference type="InterPro" id="IPR008201">
    <property type="entry name" value="HepT-like"/>
</dbReference>
<dbReference type="EMBL" id="SFBL01000036">
    <property type="protein sequence ID" value="TRU28495.1"/>
    <property type="molecule type" value="Genomic_DNA"/>
</dbReference>
<evidence type="ECO:0000256" key="4">
    <source>
        <dbReference type="ARBA" id="ARBA00022741"/>
    </source>
</evidence>
<reference evidence="6 7" key="1">
    <citation type="submission" date="2019-01" db="EMBL/GenBank/DDBJ databases">
        <title>Coherence of Microcystis species and biogeography revealed through population genomics.</title>
        <authorList>
            <person name="Perez-Carrascal O.M."/>
            <person name="Terrat Y."/>
            <person name="Giani A."/>
            <person name="Fortin N."/>
            <person name="Tromas N."/>
            <person name="Shapiro B.J."/>
        </authorList>
    </citation>
    <scope>NUCLEOTIDE SEQUENCE [LARGE SCALE GENOMIC DNA]</scope>
    <source>
        <strain evidence="6">Ma_SC_T_19800800_S464</strain>
    </source>
</reference>